<dbReference type="InterPro" id="IPR000999">
    <property type="entry name" value="RNase_III_dom"/>
</dbReference>
<feature type="domain" description="PAZ" evidence="21">
    <location>
        <begin position="846"/>
        <end position="1002"/>
    </location>
</feature>
<dbReference type="Pfam" id="PF02170">
    <property type="entry name" value="PAZ"/>
    <property type="match status" value="1"/>
</dbReference>
<dbReference type="SMART" id="SM00490">
    <property type="entry name" value="HELICc"/>
    <property type="match status" value="1"/>
</dbReference>
<feature type="compositionally biased region" description="Low complexity" evidence="18">
    <location>
        <begin position="1255"/>
        <end position="1270"/>
    </location>
</feature>
<feature type="domain" description="RNase III" evidence="20">
    <location>
        <begin position="1672"/>
        <end position="1848"/>
    </location>
</feature>
<dbReference type="InterPro" id="IPR014001">
    <property type="entry name" value="Helicase_ATP-bd"/>
</dbReference>
<dbReference type="GO" id="GO:0005524">
    <property type="term" value="F:ATP binding"/>
    <property type="evidence" value="ECO:0007669"/>
    <property type="project" value="UniProtKB-KW"/>
</dbReference>
<dbReference type="FunFam" id="2.170.260.10:FF:000002">
    <property type="entry name" value="Putative Endoribonuclease Dicer"/>
    <property type="match status" value="1"/>
</dbReference>
<dbReference type="Pfam" id="PF04851">
    <property type="entry name" value="ResIII"/>
    <property type="match status" value="1"/>
</dbReference>
<reference evidence="26" key="1">
    <citation type="submission" date="2016-11" db="UniProtKB">
        <authorList>
            <consortium name="WormBaseParasite"/>
        </authorList>
    </citation>
    <scope>IDENTIFICATION</scope>
</reference>
<evidence type="ECO:0000259" key="20">
    <source>
        <dbReference type="PROSITE" id="PS50142"/>
    </source>
</evidence>
<evidence type="ECO:0000256" key="2">
    <source>
        <dbReference type="ARBA" id="ARBA00001946"/>
    </source>
</evidence>
<dbReference type="eggNOG" id="KOG0701">
    <property type="taxonomic scope" value="Eukaryota"/>
</dbReference>
<dbReference type="SUPFAM" id="SSF69065">
    <property type="entry name" value="RNase III domain-like"/>
    <property type="match status" value="2"/>
</dbReference>
<dbReference type="GO" id="GO:0003006">
    <property type="term" value="P:developmental process involved in reproduction"/>
    <property type="evidence" value="ECO:0007669"/>
    <property type="project" value="UniProtKB-ARBA"/>
</dbReference>
<evidence type="ECO:0000256" key="9">
    <source>
        <dbReference type="ARBA" id="ARBA00022806"/>
    </source>
</evidence>
<dbReference type="PROSITE" id="PS51194">
    <property type="entry name" value="HELICASE_CTER"/>
    <property type="match status" value="1"/>
</dbReference>
<dbReference type="InterPro" id="IPR003100">
    <property type="entry name" value="PAZ_dom"/>
</dbReference>
<dbReference type="GO" id="GO:0004386">
    <property type="term" value="F:helicase activity"/>
    <property type="evidence" value="ECO:0007669"/>
    <property type="project" value="UniProtKB-KW"/>
</dbReference>
<dbReference type="Pfam" id="PF03368">
    <property type="entry name" value="Dicer_dimer"/>
    <property type="match status" value="1"/>
</dbReference>
<dbReference type="PROSITE" id="PS50137">
    <property type="entry name" value="DS_RBD"/>
    <property type="match status" value="1"/>
</dbReference>
<dbReference type="PROSITE" id="PS50142">
    <property type="entry name" value="RNASE_3_2"/>
    <property type="match status" value="2"/>
</dbReference>
<dbReference type="SUPFAM" id="SSF54768">
    <property type="entry name" value="dsRNA-binding domain-like"/>
    <property type="match status" value="1"/>
</dbReference>
<dbReference type="PROSITE" id="PS51327">
    <property type="entry name" value="DICER_DSRBF"/>
    <property type="match status" value="1"/>
</dbReference>
<feature type="domain" description="Dicer dsRNA-binding fold" evidence="24">
    <location>
        <begin position="572"/>
        <end position="668"/>
    </location>
</feature>
<dbReference type="GO" id="GO:0046872">
    <property type="term" value="F:metal ion binding"/>
    <property type="evidence" value="ECO:0007669"/>
    <property type="project" value="UniProtKB-KW"/>
</dbReference>
<keyword evidence="7" id="KW-0255">Endonuclease</keyword>
<dbReference type="GO" id="GO:0070578">
    <property type="term" value="C:RISC-loading complex"/>
    <property type="evidence" value="ECO:0007669"/>
    <property type="project" value="TreeGrafter"/>
</dbReference>
<dbReference type="GO" id="GO:0048731">
    <property type="term" value="P:system development"/>
    <property type="evidence" value="ECO:0007669"/>
    <property type="project" value="UniProtKB-ARBA"/>
</dbReference>
<dbReference type="PANTHER" id="PTHR14950">
    <property type="entry name" value="DICER-RELATED"/>
    <property type="match status" value="1"/>
</dbReference>
<dbReference type="SMART" id="SM00487">
    <property type="entry name" value="DEXDc"/>
    <property type="match status" value="1"/>
</dbReference>
<dbReference type="GO" id="GO:0006309">
    <property type="term" value="P:apoptotic DNA fragmentation"/>
    <property type="evidence" value="ECO:0007669"/>
    <property type="project" value="TreeGrafter"/>
</dbReference>
<evidence type="ECO:0000256" key="15">
    <source>
        <dbReference type="ARBA" id="ARBA00035116"/>
    </source>
</evidence>
<dbReference type="InterPro" id="IPR044441">
    <property type="entry name" value="DICER_DSRM"/>
</dbReference>
<comment type="similarity">
    <text evidence="15 16">Belongs to the helicase family. Dicer subfamily.</text>
</comment>
<dbReference type="GO" id="GO:0006364">
    <property type="term" value="P:rRNA processing"/>
    <property type="evidence" value="ECO:0007669"/>
    <property type="project" value="InterPro"/>
</dbReference>
<dbReference type="CDD" id="cd02843">
    <property type="entry name" value="PAZ_dicer_like"/>
    <property type="match status" value="1"/>
</dbReference>
<dbReference type="GO" id="GO:0031054">
    <property type="term" value="P:pre-miRNA processing"/>
    <property type="evidence" value="ECO:0007669"/>
    <property type="project" value="InterPro"/>
</dbReference>
<feature type="domain" description="Helicase ATP-binding" evidence="22">
    <location>
        <begin position="21"/>
        <end position="203"/>
    </location>
</feature>
<keyword evidence="6" id="KW-0547">Nucleotide-binding</keyword>
<dbReference type="SMART" id="SM00949">
    <property type="entry name" value="PAZ"/>
    <property type="match status" value="1"/>
</dbReference>
<evidence type="ECO:0000313" key="25">
    <source>
        <dbReference type="Proteomes" id="UP000095282"/>
    </source>
</evidence>
<dbReference type="InterPro" id="IPR036085">
    <property type="entry name" value="PAZ_dom_sf"/>
</dbReference>
<dbReference type="InterPro" id="IPR038248">
    <property type="entry name" value="Dicer_dimer_sf"/>
</dbReference>
<evidence type="ECO:0000256" key="6">
    <source>
        <dbReference type="ARBA" id="ARBA00022741"/>
    </source>
</evidence>
<evidence type="ECO:0000259" key="21">
    <source>
        <dbReference type="PROSITE" id="PS50821"/>
    </source>
</evidence>
<keyword evidence="14" id="KW-0464">Manganese</keyword>
<organism evidence="25 26">
    <name type="scientific">Caenorhabditis tropicalis</name>
    <dbReference type="NCBI Taxonomy" id="1561998"/>
    <lineage>
        <taxon>Eukaryota</taxon>
        <taxon>Metazoa</taxon>
        <taxon>Ecdysozoa</taxon>
        <taxon>Nematoda</taxon>
        <taxon>Chromadorea</taxon>
        <taxon>Rhabditida</taxon>
        <taxon>Rhabditina</taxon>
        <taxon>Rhabditomorpha</taxon>
        <taxon>Rhabditoidea</taxon>
        <taxon>Rhabditidae</taxon>
        <taxon>Peloderinae</taxon>
        <taxon>Caenorhabditis</taxon>
    </lineage>
</organism>
<evidence type="ECO:0000259" key="22">
    <source>
        <dbReference type="PROSITE" id="PS51192"/>
    </source>
</evidence>
<keyword evidence="17" id="KW-0175">Coiled coil</keyword>
<dbReference type="GO" id="GO:0004525">
    <property type="term" value="F:ribonuclease III activity"/>
    <property type="evidence" value="ECO:0007669"/>
    <property type="project" value="InterPro"/>
</dbReference>
<dbReference type="InterPro" id="IPR011907">
    <property type="entry name" value="RNase_III"/>
</dbReference>
<keyword evidence="10" id="KW-0067">ATP-binding</keyword>
<dbReference type="GO" id="GO:0005829">
    <property type="term" value="C:cytosol"/>
    <property type="evidence" value="ECO:0007669"/>
    <property type="project" value="UniProtKB-ARBA"/>
</dbReference>
<dbReference type="InterPro" id="IPR048512">
    <property type="entry name" value="Dicer_platform"/>
</dbReference>
<dbReference type="CDD" id="cd10843">
    <property type="entry name" value="DSRM_DICER"/>
    <property type="match status" value="1"/>
</dbReference>
<keyword evidence="4" id="KW-0479">Metal-binding</keyword>
<dbReference type="Pfam" id="PF00271">
    <property type="entry name" value="Helicase_C"/>
    <property type="match status" value="1"/>
</dbReference>
<dbReference type="FunFam" id="1.10.1520.10:FF:000005">
    <property type="entry name" value="Putative endoribonuclease dicer"/>
    <property type="match status" value="1"/>
</dbReference>
<dbReference type="FunFam" id="1.10.1520.10:FF:000023">
    <property type="entry name" value="Endoribonuclease dcr-1"/>
    <property type="match status" value="1"/>
</dbReference>
<name>A0A1I7U3K5_9PELO</name>
<dbReference type="GO" id="GO:0005634">
    <property type="term" value="C:nucleus"/>
    <property type="evidence" value="ECO:0007669"/>
    <property type="project" value="TreeGrafter"/>
</dbReference>
<evidence type="ECO:0000256" key="14">
    <source>
        <dbReference type="ARBA" id="ARBA00023211"/>
    </source>
</evidence>
<dbReference type="WBParaSite" id="Csp11.Scaffold629.g14499.t1">
    <property type="protein sequence ID" value="Csp11.Scaffold629.g14499.t1"/>
    <property type="gene ID" value="Csp11.Scaffold629.g14499"/>
</dbReference>
<dbReference type="PROSITE" id="PS00517">
    <property type="entry name" value="RNASE_3_1"/>
    <property type="match status" value="1"/>
</dbReference>
<sequence>MVVRVRPDLQCFNPRDYQVELLDKASKKNTIVQLGTGSGKTFIAVLLLKEYGVQMFAPLDQGGKRAFFIVEKVNLVEQQAKHIEVHTSFKVGQVHGQTSNDLWKSPEHCAKFMQANHVVVITAQCLLDLINHAFIRIQDLCVMIFDECHHALGSKHPYRLIMAKYKELKKANEPIPRVLGLTASLIKEKVAPDKLAEQLNKLESVLDSVIETASDLVSLSKYGAKPYEAIVLCKDFVTNRLSLPNHDAIIGLLADTEAFVKTTTLFHPDLDLDPRKVIKNALKTTISAFHILGPWAGWKASQMWEKELTKLTKSQILPDKAMIFLDLARTTMITIKRLLEKEMRQIRSLAELERYVPHRIMRLFQVFEMFSPEFQEKRLNAEVPERLSAIIFVEQRYIAYSLHVMIRHIRQWEPKFKFLGSDYVVGASGQNLANSDNRGLHNRQTEVLRKFQRNDINVLVTTSVLEEGVDVKQCNVVIKFDRPKDMRSYVQSKGRARRAGSRYVVLVDQTDVSACDSDLKDFQQIEKILLSRHRTVNNPTEDDSEINLDNVDELMAPLVVEKTQATVKMSNAIALVNRYCAKLPSDIFTRLVPQSTIIPTEENGVTKYCAELLLPINSPIKRAILLKNPMPNKKTAQMAVALEACRQLYIAGELDDNLLPKGRESIAKLLEHIDEEPDEYTPGMSAKVGSSKRKQLYDKKIARALNESHVEADKECFIYALELERFREAEPVLNPKKRIFQDPNEYEYCFGFLSTKQIPKIPSFPLFLRQGNMKVRLTVAPEKTRVTQSELEEIQLFHDYLFTQVLQMCKTGNLELDVTNNAPLNTLIVPLNKSKESGTYAINMKYVTEVVANMENMPRIPTDEVRRQYKFNPDDYKDAIVMPWYRNMEQPAFYYVADVLTELRPSSKFPDSNFDTFNDYFIRKYNLEIYDQNQSLLDVDFTSNRLNLLLPRVQSQPRRVRSMSNSSMSSTPATQSDSKESTTSNSHSQRQILIPELMDKHPISATLWNVIAALPSIFYRLNQLLLTDELRETILIKAFSRESNDTKLKETLEWSPLTYTTNYEEKQSVIVKKIQQLRELNQKSLEAQQKEQNDEEIKLEEGGEEEEWKIGVWDPELAVQSGVEISRKTENIEGEDTETVGLSQGLHDGNISDEDDDLPFVMHDYTAHFTGNPNENGSHQSWGGAAEIVPSGWGDIENDGSDLDTQPIPFQIIGGSGKFNVQALMEDVGRVFEPSMSGISQQGGAAVVPPQQPPNTSASVSNASVSTATSKSRPFTREEEKLRKIQEELLAKARERLEELEISEEKDSPRRIEETVDLEEFRDDLLLDKEEEETVVRPKTMDEEIEELKRGALIKESNDNDTFKTDALERVNCEVLAVAANDLPPRPFSFEKESQTMHGRLLKDHDQDIVSHVDSEVAYGVSPCLLLTALTTSNASDGMSLERFETIGDSFLKFATTDYLYHTLQDQHEGKLSFARSKEVSNCNLYRLGRKLGIPQLIFANKFDAHDSWLPPCYVPTYNFKAPNTEDAEEKDKEIERILNGQAIEEKPENKTGWDIGENTAKSTADGIETINFPKQNRLVNEDISPLPYNLLTQQNISDKSIADAMEALIGVHLLTLGPNPTLKVMSWMGLKVIQKDAKTDVPPPLLRFIDTPTNPNASTNALNNLWQQFQFAQLEEKIGYRFKDRAYLVQAFTHASYSNNRVTGCYQRLEFLGDAVLDYMITRFLFEDVHQYSPGVLTDLRSALVNNTIFASLAVKYEFQKVMIGRKSFQVNFFQHFIAMCPGLHHMIEKFVKLCADRNFDTNFNAEMYMVTTEEEIDEGHEEDVEVPKALGDVFESVAGAIYLDSGRNLDTTWQVLYHMMRGTIESCCANPPRSPIRELMELEASKARFSKMERILESGKVRVTVDVGNNMRFTGMGRNYRIAKATAAKRALRYLHMMEEQRRQTYSISSEF</sequence>
<evidence type="ECO:0000256" key="11">
    <source>
        <dbReference type="ARBA" id="ARBA00022842"/>
    </source>
</evidence>
<feature type="domain" description="Helicase C-terminal" evidence="23">
    <location>
        <begin position="375"/>
        <end position="544"/>
    </location>
</feature>
<evidence type="ECO:0000256" key="1">
    <source>
        <dbReference type="ARBA" id="ARBA00001936"/>
    </source>
</evidence>
<keyword evidence="13" id="KW-0943">RNA-mediated gene silencing</keyword>
<dbReference type="CDD" id="cd00593">
    <property type="entry name" value="RIBOc"/>
    <property type="match status" value="2"/>
</dbReference>
<evidence type="ECO:0000259" key="23">
    <source>
        <dbReference type="PROSITE" id="PS51194"/>
    </source>
</evidence>
<dbReference type="SMART" id="SM00535">
    <property type="entry name" value="RIBOc"/>
    <property type="match status" value="2"/>
</dbReference>
<evidence type="ECO:0000256" key="4">
    <source>
        <dbReference type="ARBA" id="ARBA00022723"/>
    </source>
</evidence>
<evidence type="ECO:0000256" key="3">
    <source>
        <dbReference type="ARBA" id="ARBA00022722"/>
    </source>
</evidence>
<dbReference type="PROSITE" id="PS50821">
    <property type="entry name" value="PAZ"/>
    <property type="match status" value="1"/>
</dbReference>
<dbReference type="GO" id="GO:0006950">
    <property type="term" value="P:response to stress"/>
    <property type="evidence" value="ECO:0007669"/>
    <property type="project" value="UniProtKB-ARBA"/>
</dbReference>
<dbReference type="Pfam" id="PF20931">
    <property type="entry name" value="Dicer_platform"/>
    <property type="match status" value="1"/>
</dbReference>
<dbReference type="InterPro" id="IPR001650">
    <property type="entry name" value="Helicase_C-like"/>
</dbReference>
<dbReference type="InterPro" id="IPR027417">
    <property type="entry name" value="P-loop_NTPase"/>
</dbReference>
<keyword evidence="9" id="KW-0347">Helicase</keyword>
<dbReference type="GO" id="GO:0030422">
    <property type="term" value="P:siRNA processing"/>
    <property type="evidence" value="ECO:0007669"/>
    <property type="project" value="InterPro"/>
</dbReference>
<dbReference type="STRING" id="1561998.A0A1I7U3K5"/>
<dbReference type="Pfam" id="PF00636">
    <property type="entry name" value="Ribonuclease_3"/>
    <property type="match status" value="2"/>
</dbReference>
<comment type="cofactor">
    <cofactor evidence="2">
        <name>Mg(2+)</name>
        <dbReference type="ChEBI" id="CHEBI:18420"/>
    </cofactor>
</comment>
<dbReference type="GO" id="GO:0004530">
    <property type="term" value="F:deoxyribonuclease I activity"/>
    <property type="evidence" value="ECO:0007669"/>
    <property type="project" value="TreeGrafter"/>
</dbReference>
<feature type="domain" description="DRBM" evidence="19">
    <location>
        <begin position="1876"/>
        <end position="1939"/>
    </location>
</feature>
<dbReference type="FunFam" id="3.40.50.300:FF:000628">
    <property type="entry name" value="Endoribonuclease Dicer"/>
    <property type="match status" value="1"/>
</dbReference>
<evidence type="ECO:0000256" key="16">
    <source>
        <dbReference type="PROSITE-ProRule" id="PRU00657"/>
    </source>
</evidence>
<feature type="region of interest" description="Disordered" evidence="18">
    <location>
        <begin position="957"/>
        <end position="989"/>
    </location>
</feature>
<evidence type="ECO:0000256" key="18">
    <source>
        <dbReference type="SAM" id="MobiDB-lite"/>
    </source>
</evidence>
<dbReference type="Pfam" id="PF20930">
    <property type="entry name" value="Dicer_PBD"/>
    <property type="match status" value="1"/>
</dbReference>
<evidence type="ECO:0000256" key="7">
    <source>
        <dbReference type="ARBA" id="ARBA00022759"/>
    </source>
</evidence>
<keyword evidence="12 16" id="KW-0694">RNA-binding</keyword>
<dbReference type="Gene3D" id="2.170.260.10">
    <property type="entry name" value="paz domain"/>
    <property type="match status" value="1"/>
</dbReference>
<dbReference type="InterPro" id="IPR048513">
    <property type="entry name" value="Dicer_PBD"/>
</dbReference>
<dbReference type="GO" id="GO:0009653">
    <property type="term" value="P:anatomical structure morphogenesis"/>
    <property type="evidence" value="ECO:0007669"/>
    <property type="project" value="UniProtKB-ARBA"/>
</dbReference>
<evidence type="ECO:0000256" key="17">
    <source>
        <dbReference type="SAM" id="Coils"/>
    </source>
</evidence>
<comment type="cofactor">
    <cofactor evidence="1">
        <name>Mn(2+)</name>
        <dbReference type="ChEBI" id="CHEBI:29035"/>
    </cofactor>
</comment>
<dbReference type="FunFam" id="3.30.160.20:FF:000097">
    <property type="entry name" value="Endoribonuclease dcr-1"/>
    <property type="match status" value="1"/>
</dbReference>
<keyword evidence="8" id="KW-0378">Hydrolase</keyword>
<evidence type="ECO:0000256" key="12">
    <source>
        <dbReference type="ARBA" id="ARBA00022884"/>
    </source>
</evidence>
<dbReference type="GO" id="GO:0003723">
    <property type="term" value="F:RNA binding"/>
    <property type="evidence" value="ECO:0007669"/>
    <property type="project" value="UniProtKB-UniRule"/>
</dbReference>
<dbReference type="CDD" id="cd15903">
    <property type="entry name" value="Dicer_PBD"/>
    <property type="match status" value="1"/>
</dbReference>
<protein>
    <submittedName>
        <fullName evidence="26">Dicer-2</fullName>
    </submittedName>
</protein>
<keyword evidence="3" id="KW-0540">Nuclease</keyword>
<dbReference type="FunFam" id="3.40.50.300:FF:003796">
    <property type="entry name" value="Endoribonuclease dcr-1"/>
    <property type="match status" value="1"/>
</dbReference>
<dbReference type="InterPro" id="IPR005034">
    <property type="entry name" value="Dicer_dimerisation"/>
</dbReference>
<dbReference type="Pfam" id="PF20932">
    <property type="entry name" value="Dicer_dsRBD"/>
    <property type="match status" value="1"/>
</dbReference>
<evidence type="ECO:0000259" key="19">
    <source>
        <dbReference type="PROSITE" id="PS50137"/>
    </source>
</evidence>
<dbReference type="HAMAP" id="MF_00104">
    <property type="entry name" value="RNase_III"/>
    <property type="match status" value="1"/>
</dbReference>
<evidence type="ECO:0000313" key="26">
    <source>
        <dbReference type="WBParaSite" id="Csp11.Scaffold629.g14499.t1"/>
    </source>
</evidence>
<dbReference type="CDD" id="cd18034">
    <property type="entry name" value="DEXHc_dicer"/>
    <property type="match status" value="1"/>
</dbReference>
<dbReference type="InterPro" id="IPR014720">
    <property type="entry name" value="dsRBD_dom"/>
</dbReference>
<evidence type="ECO:0000256" key="8">
    <source>
        <dbReference type="ARBA" id="ARBA00022801"/>
    </source>
</evidence>
<feature type="region of interest" description="Disordered" evidence="18">
    <location>
        <begin position="1241"/>
        <end position="1278"/>
    </location>
</feature>
<accession>A0A1I7U3K5</accession>
<evidence type="ECO:0000256" key="13">
    <source>
        <dbReference type="ARBA" id="ARBA00023158"/>
    </source>
</evidence>
<proteinExistence type="inferred from homology"/>
<dbReference type="GO" id="GO:0003677">
    <property type="term" value="F:DNA binding"/>
    <property type="evidence" value="ECO:0007669"/>
    <property type="project" value="InterPro"/>
</dbReference>
<keyword evidence="5" id="KW-0677">Repeat</keyword>
<evidence type="ECO:0000256" key="10">
    <source>
        <dbReference type="ARBA" id="ARBA00022840"/>
    </source>
</evidence>
<keyword evidence="25" id="KW-1185">Reference proteome</keyword>
<keyword evidence="11" id="KW-0460">Magnesium</keyword>
<dbReference type="Gene3D" id="3.40.50.300">
    <property type="entry name" value="P-loop containing nucleotide triphosphate hydrolases"/>
    <property type="match status" value="2"/>
</dbReference>
<dbReference type="Gene3D" id="1.10.1520.10">
    <property type="entry name" value="Ribonuclease III domain"/>
    <property type="match status" value="2"/>
</dbReference>
<dbReference type="SUPFAM" id="SSF101690">
    <property type="entry name" value="PAZ domain"/>
    <property type="match status" value="1"/>
</dbReference>
<feature type="compositionally biased region" description="Polar residues" evidence="18">
    <location>
        <begin position="971"/>
        <end position="989"/>
    </location>
</feature>
<dbReference type="SUPFAM" id="SSF52540">
    <property type="entry name" value="P-loop containing nucleoside triphosphate hydrolases"/>
    <property type="match status" value="1"/>
</dbReference>
<dbReference type="Gene3D" id="3.30.160.20">
    <property type="match status" value="1"/>
</dbReference>
<feature type="coiled-coil region" evidence="17">
    <location>
        <begin position="1063"/>
        <end position="1094"/>
    </location>
</feature>
<dbReference type="InterPro" id="IPR006935">
    <property type="entry name" value="Helicase/UvrB_N"/>
</dbReference>
<feature type="domain" description="RNase III" evidence="20">
    <location>
        <begin position="1410"/>
        <end position="1618"/>
    </location>
</feature>
<evidence type="ECO:0000259" key="24">
    <source>
        <dbReference type="PROSITE" id="PS51327"/>
    </source>
</evidence>
<dbReference type="InterPro" id="IPR036389">
    <property type="entry name" value="RNase_III_sf"/>
</dbReference>
<dbReference type="PANTHER" id="PTHR14950:SF37">
    <property type="entry name" value="ENDORIBONUCLEASE DICER"/>
    <property type="match status" value="1"/>
</dbReference>
<dbReference type="PROSITE" id="PS51192">
    <property type="entry name" value="HELICASE_ATP_BIND_1"/>
    <property type="match status" value="1"/>
</dbReference>
<dbReference type="Gene3D" id="3.30.160.380">
    <property type="entry name" value="Dicer dimerisation domain"/>
    <property type="match status" value="1"/>
</dbReference>
<evidence type="ECO:0000256" key="5">
    <source>
        <dbReference type="ARBA" id="ARBA00022737"/>
    </source>
</evidence>
<dbReference type="Proteomes" id="UP000095282">
    <property type="component" value="Unplaced"/>
</dbReference>
<dbReference type="FunFam" id="3.30.160.380:FF:000003">
    <property type="entry name" value="Endoribonuclease dcr-1"/>
    <property type="match status" value="1"/>
</dbReference>